<dbReference type="Proteomes" id="UP000074382">
    <property type="component" value="Unassembled WGS sequence"/>
</dbReference>
<comment type="caution">
    <text evidence="5">The sequence shown here is derived from an EMBL/GenBank/DDBJ whole genome shotgun (WGS) entry which is preliminary data.</text>
</comment>
<protein>
    <submittedName>
        <fullName evidence="5">Surface protein</fullName>
    </submittedName>
</protein>
<dbReference type="Pfam" id="PF08341">
    <property type="entry name" value="TED"/>
    <property type="match status" value="1"/>
</dbReference>
<dbReference type="AlphaFoldDB" id="A0A147KIT0"/>
<reference evidence="6" key="1">
    <citation type="journal article" date="2017" name="Acta Aliment.">
        <title>Plant polysaccharide degrading enzyme system of Thermpbifida cellulosilytica TB100 revealed by de novo genome project data.</title>
        <authorList>
            <person name="Toth A."/>
            <person name="Baka E."/>
            <person name="Luzics S."/>
            <person name="Bata-Vidacs I."/>
            <person name="Nagy I."/>
            <person name="Balint B."/>
            <person name="Herceg R."/>
            <person name="Olasz F."/>
            <person name="Wilk T."/>
            <person name="Nagy T."/>
            <person name="Kriszt B."/>
            <person name="Nagy I."/>
            <person name="Kukolya J."/>
        </authorList>
    </citation>
    <scope>NUCLEOTIDE SEQUENCE [LARGE SCALE GENOMIC DNA]</scope>
    <source>
        <strain evidence="6">TB100</strain>
    </source>
</reference>
<name>A0A147KIT0_THECS</name>
<dbReference type="InterPro" id="IPR023849">
    <property type="entry name" value="TQXA_dom"/>
</dbReference>
<keyword evidence="2" id="KW-1133">Transmembrane helix</keyword>
<dbReference type="PATRIC" id="fig|665004.4.peg.464"/>
<evidence type="ECO:0000256" key="2">
    <source>
        <dbReference type="SAM" id="Phobius"/>
    </source>
</evidence>
<evidence type="ECO:0000313" key="5">
    <source>
        <dbReference type="EMBL" id="KUP97205.1"/>
    </source>
</evidence>
<dbReference type="OrthoDB" id="2676146at2"/>
<keyword evidence="2" id="KW-0812">Transmembrane</keyword>
<keyword evidence="2" id="KW-0472">Membrane</keyword>
<feature type="signal peptide" evidence="3">
    <location>
        <begin position="1"/>
        <end position="31"/>
    </location>
</feature>
<dbReference type="NCBIfam" id="TIGR03934">
    <property type="entry name" value="TQXA_dom"/>
    <property type="match status" value="1"/>
</dbReference>
<evidence type="ECO:0000313" key="6">
    <source>
        <dbReference type="Proteomes" id="UP000074382"/>
    </source>
</evidence>
<dbReference type="RefSeq" id="WP_068753230.1">
    <property type="nucleotide sequence ID" value="NZ_KQ950180.1"/>
</dbReference>
<dbReference type="InterPro" id="IPR013552">
    <property type="entry name" value="Thioester_dom"/>
</dbReference>
<keyword evidence="3" id="KW-0732">Signal</keyword>
<organism evidence="5 6">
    <name type="scientific">Thermobifida cellulosilytica TB100</name>
    <dbReference type="NCBI Taxonomy" id="665004"/>
    <lineage>
        <taxon>Bacteria</taxon>
        <taxon>Bacillati</taxon>
        <taxon>Actinomycetota</taxon>
        <taxon>Actinomycetes</taxon>
        <taxon>Streptosporangiales</taxon>
        <taxon>Nocardiopsidaceae</taxon>
        <taxon>Thermobifida</taxon>
    </lineage>
</organism>
<evidence type="ECO:0000256" key="3">
    <source>
        <dbReference type="SAM" id="SignalP"/>
    </source>
</evidence>
<dbReference type="STRING" id="665004.AC529_08185"/>
<feature type="domain" description="Thioester" evidence="4">
    <location>
        <begin position="74"/>
        <end position="175"/>
    </location>
</feature>
<keyword evidence="6" id="KW-1185">Reference proteome</keyword>
<proteinExistence type="predicted"/>
<gene>
    <name evidence="5" type="ORF">AC529_08185</name>
</gene>
<feature type="region of interest" description="Disordered" evidence="1">
    <location>
        <begin position="305"/>
        <end position="335"/>
    </location>
</feature>
<accession>A0A147KIT0</accession>
<evidence type="ECO:0000259" key="4">
    <source>
        <dbReference type="Pfam" id="PF08341"/>
    </source>
</evidence>
<evidence type="ECO:0000256" key="1">
    <source>
        <dbReference type="SAM" id="MobiDB-lite"/>
    </source>
</evidence>
<feature type="transmembrane region" description="Helical" evidence="2">
    <location>
        <begin position="362"/>
        <end position="383"/>
    </location>
</feature>
<dbReference type="EMBL" id="LGEM01000035">
    <property type="protein sequence ID" value="KUP97205.1"/>
    <property type="molecule type" value="Genomic_DNA"/>
</dbReference>
<sequence>MPSLLFRARRGLAVVAAAVLVCWGLSQPAAAESTTIARVDRRGTPGEDVHFTTGESATTTLFELRVDDDTTVAAYCVDLSRNVDHRAAYAAAGWPELPGAARAGEIVWIVRNSYPALPLERLAEQSGIPSLSVAQAIAGTQAAIWHLTNGTQLRAEGANSAQVRDLYRYLLDHAAQAPEPEAALDLTPAEVVGEAGSSLGPLTVHTTSEAPVRLTVNGAGEAVLVDADGSPVSEARDGDEVLLALPATAEEGAATVYAHAAEAQVRPGVVYSGKDGVETQPLVVAEAAIASLTVSAKVSWNPASAEAEADGSGPSESASPSPAPSPSASVADRAASPVPSAAAPVVAEDKRADADLPITGTWLGAVVAAALVLLGAGAVVILVTRNRQR</sequence>
<feature type="chain" id="PRO_5007549895" evidence="3">
    <location>
        <begin position="32"/>
        <end position="389"/>
    </location>
</feature>